<comment type="caution">
    <text evidence="2">The sequence shown here is derived from an EMBL/GenBank/DDBJ whole genome shotgun (WGS) entry which is preliminary data.</text>
</comment>
<evidence type="ECO:0008006" key="4">
    <source>
        <dbReference type="Google" id="ProtNLM"/>
    </source>
</evidence>
<dbReference type="Gene3D" id="3.40.50.2000">
    <property type="entry name" value="Glycogen Phosphorylase B"/>
    <property type="match status" value="1"/>
</dbReference>
<proteinExistence type="predicted"/>
<gene>
    <name evidence="2" type="ORF">GCM10017790_08790</name>
</gene>
<name>A0ABQ3LB73_9PSEU</name>
<dbReference type="EMBL" id="BNAY01000001">
    <property type="protein sequence ID" value="GHH05175.1"/>
    <property type="molecule type" value="Genomic_DNA"/>
</dbReference>
<keyword evidence="3" id="KW-1185">Reference proteome</keyword>
<organism evidence="2 3">
    <name type="scientific">Amycolatopsis oliviviridis</name>
    <dbReference type="NCBI Taxonomy" id="1471590"/>
    <lineage>
        <taxon>Bacteria</taxon>
        <taxon>Bacillati</taxon>
        <taxon>Actinomycetota</taxon>
        <taxon>Actinomycetes</taxon>
        <taxon>Pseudonocardiales</taxon>
        <taxon>Pseudonocardiaceae</taxon>
        <taxon>Amycolatopsis</taxon>
    </lineage>
</organism>
<dbReference type="SUPFAM" id="SSF53756">
    <property type="entry name" value="UDP-Glycosyltransferase/glycogen phosphorylase"/>
    <property type="match status" value="1"/>
</dbReference>
<protein>
    <recommendedName>
        <fullName evidence="4">Glycosyltransferase</fullName>
    </recommendedName>
</protein>
<evidence type="ECO:0000313" key="3">
    <source>
        <dbReference type="Proteomes" id="UP000635387"/>
    </source>
</evidence>
<evidence type="ECO:0000313" key="2">
    <source>
        <dbReference type="EMBL" id="GHH05175.1"/>
    </source>
</evidence>
<dbReference type="RefSeq" id="WP_191251934.1">
    <property type="nucleotide sequence ID" value="NZ_BNAY01000001.1"/>
</dbReference>
<accession>A0ABQ3LB73</accession>
<evidence type="ECO:0000256" key="1">
    <source>
        <dbReference type="SAM" id="MobiDB-lite"/>
    </source>
</evidence>
<sequence length="65" mass="6657">MRLFFSAGAGYSHIAPLLPLAVAARDRGHDVVFATGPGAVEHSRASGLPTIGVDGQADEAATRRA</sequence>
<reference evidence="3" key="1">
    <citation type="journal article" date="2019" name="Int. J. Syst. Evol. Microbiol.">
        <title>The Global Catalogue of Microorganisms (GCM) 10K type strain sequencing project: providing services to taxonomists for standard genome sequencing and annotation.</title>
        <authorList>
            <consortium name="The Broad Institute Genomics Platform"/>
            <consortium name="The Broad Institute Genome Sequencing Center for Infectious Disease"/>
            <person name="Wu L."/>
            <person name="Ma J."/>
        </authorList>
    </citation>
    <scope>NUCLEOTIDE SEQUENCE [LARGE SCALE GENOMIC DNA]</scope>
    <source>
        <strain evidence="3">CGMCC 4.7683</strain>
    </source>
</reference>
<dbReference type="Proteomes" id="UP000635387">
    <property type="component" value="Unassembled WGS sequence"/>
</dbReference>
<feature type="region of interest" description="Disordered" evidence="1">
    <location>
        <begin position="44"/>
        <end position="65"/>
    </location>
</feature>